<dbReference type="PROSITE" id="PS51257">
    <property type="entry name" value="PROKAR_LIPOPROTEIN"/>
    <property type="match status" value="1"/>
</dbReference>
<geneLocation type="plasmid" evidence="2 3">
    <name>unnamed3</name>
</geneLocation>
<accession>A0AAF1KA63</accession>
<evidence type="ECO:0000313" key="2">
    <source>
        <dbReference type="EMBL" id="WFR99232.1"/>
    </source>
</evidence>
<evidence type="ECO:0000256" key="1">
    <source>
        <dbReference type="SAM" id="SignalP"/>
    </source>
</evidence>
<keyword evidence="2" id="KW-0614">Plasmid</keyword>
<dbReference type="RefSeq" id="WP_111221668.1">
    <property type="nucleotide sequence ID" value="NZ_CP117260.1"/>
</dbReference>
<dbReference type="AlphaFoldDB" id="A0AAF1KA63"/>
<organism evidence="2 3">
    <name type="scientific">Rhizobium tumorigenes</name>
    <dbReference type="NCBI Taxonomy" id="2041385"/>
    <lineage>
        <taxon>Bacteria</taxon>
        <taxon>Pseudomonadati</taxon>
        <taxon>Pseudomonadota</taxon>
        <taxon>Alphaproteobacteria</taxon>
        <taxon>Hyphomicrobiales</taxon>
        <taxon>Rhizobiaceae</taxon>
        <taxon>Rhizobium/Agrobacterium group</taxon>
        <taxon>Rhizobium</taxon>
    </lineage>
</organism>
<sequence length="218" mass="23043">MPSIKSIFATAFACAVTTGCTAAGPVVYEGLASASALKPNPNDQNGREPYVFRGDTSFRQYTRIIVDPVTVYAGTDAQFGKVSADDKLALARYMQSEFTERLKTRFSIVTAPQPNTLRLHLTLTGVKANTPVLGTLSHFDVAGGVYNGVQAVRGGEGSMTGSVNYAVEVYDATANRLLLAYVSKQFPGAMNIGASMGSMQASMVGVEKGADALLAKLR</sequence>
<name>A0AAF1KA63_9HYPH</name>
<reference evidence="2 3" key="1">
    <citation type="journal article" date="2018" name="Sci. Rep.">
        <title>Rhizobium tumorigenes sp. nov., a novel plant tumorigenic bacterium isolated from cane gall tumors on thornless blackberry.</title>
        <authorList>
            <person name="Kuzmanovi N."/>
            <person name="Smalla K."/>
            <person name="Gronow S."/>
            <person name="PuBawska J."/>
        </authorList>
    </citation>
    <scope>NUCLEOTIDE SEQUENCE [LARGE SCALE GENOMIC DNA]</scope>
    <source>
        <strain evidence="2 3">1078</strain>
    </source>
</reference>
<dbReference type="InterPro" id="IPR021747">
    <property type="entry name" value="DUF3313"/>
</dbReference>
<protein>
    <submittedName>
        <fullName evidence="2">DUF3313 domain-containing protein</fullName>
    </submittedName>
</protein>
<feature type="chain" id="PRO_5041986499" evidence="1">
    <location>
        <begin position="23"/>
        <end position="218"/>
    </location>
</feature>
<proteinExistence type="predicted"/>
<dbReference type="KEGG" id="rtu:PR017_27985"/>
<keyword evidence="1" id="KW-0732">Signal</keyword>
<evidence type="ECO:0000313" key="3">
    <source>
        <dbReference type="Proteomes" id="UP000249499"/>
    </source>
</evidence>
<feature type="signal peptide" evidence="1">
    <location>
        <begin position="1"/>
        <end position="22"/>
    </location>
</feature>
<reference evidence="3" key="2">
    <citation type="journal article" date="2023" name="MicrobiologyOpen">
        <title>Genomics of the tumorigenes clade of the family Rhizobiaceae and description of Rhizobium rhododendri sp. nov.</title>
        <authorList>
            <person name="Kuzmanovic N."/>
            <person name="diCenzo G.C."/>
            <person name="Bunk B."/>
            <person name="Sproeer C."/>
            <person name="Fruehling A."/>
            <person name="Neumann-Schaal M."/>
            <person name="Overmann J."/>
            <person name="Smalla K."/>
        </authorList>
    </citation>
    <scope>NUCLEOTIDE SEQUENCE [LARGE SCALE GENOMIC DNA]</scope>
    <source>
        <strain evidence="3">1078</strain>
        <plasmid evidence="3">unnamed3</plasmid>
    </source>
</reference>
<keyword evidence="3" id="KW-1185">Reference proteome</keyword>
<dbReference type="Pfam" id="PF11769">
    <property type="entry name" value="DUF3313"/>
    <property type="match status" value="1"/>
</dbReference>
<gene>
    <name evidence="2" type="ORF">PR017_27985</name>
</gene>
<dbReference type="EMBL" id="CP117260">
    <property type="protein sequence ID" value="WFR99232.1"/>
    <property type="molecule type" value="Genomic_DNA"/>
</dbReference>
<dbReference type="Proteomes" id="UP000249499">
    <property type="component" value="Plasmid unnamed3"/>
</dbReference>